<sequence>MQWSQQVQVSLSCVCFWNLDTVSCRWGILNVNLKSDRADIENRKNYDITEHPFFIRYEWIWSFTRVAKSTDNKMIVHVAET</sequence>
<evidence type="ECO:0000313" key="2">
    <source>
        <dbReference type="Proteomes" id="UP001153954"/>
    </source>
</evidence>
<accession>A0AAU9UIU1</accession>
<gene>
    <name evidence="1" type="ORF">EEDITHA_LOCUS14112</name>
</gene>
<proteinExistence type="predicted"/>
<dbReference type="EMBL" id="CAKOGL010000021">
    <property type="protein sequence ID" value="CAH2099072.1"/>
    <property type="molecule type" value="Genomic_DNA"/>
</dbReference>
<name>A0AAU9UIU1_EUPED</name>
<reference evidence="1" key="1">
    <citation type="submission" date="2022-03" db="EMBL/GenBank/DDBJ databases">
        <authorList>
            <person name="Tunstrom K."/>
        </authorList>
    </citation>
    <scope>NUCLEOTIDE SEQUENCE</scope>
</reference>
<keyword evidence="2" id="KW-1185">Reference proteome</keyword>
<protein>
    <submittedName>
        <fullName evidence="1">Uncharacterized protein</fullName>
    </submittedName>
</protein>
<dbReference type="AlphaFoldDB" id="A0AAU9UIU1"/>
<dbReference type="Proteomes" id="UP001153954">
    <property type="component" value="Unassembled WGS sequence"/>
</dbReference>
<evidence type="ECO:0000313" key="1">
    <source>
        <dbReference type="EMBL" id="CAH2099072.1"/>
    </source>
</evidence>
<comment type="caution">
    <text evidence="1">The sequence shown here is derived from an EMBL/GenBank/DDBJ whole genome shotgun (WGS) entry which is preliminary data.</text>
</comment>
<organism evidence="1 2">
    <name type="scientific">Euphydryas editha</name>
    <name type="common">Edith's checkerspot</name>
    <dbReference type="NCBI Taxonomy" id="104508"/>
    <lineage>
        <taxon>Eukaryota</taxon>
        <taxon>Metazoa</taxon>
        <taxon>Ecdysozoa</taxon>
        <taxon>Arthropoda</taxon>
        <taxon>Hexapoda</taxon>
        <taxon>Insecta</taxon>
        <taxon>Pterygota</taxon>
        <taxon>Neoptera</taxon>
        <taxon>Endopterygota</taxon>
        <taxon>Lepidoptera</taxon>
        <taxon>Glossata</taxon>
        <taxon>Ditrysia</taxon>
        <taxon>Papilionoidea</taxon>
        <taxon>Nymphalidae</taxon>
        <taxon>Nymphalinae</taxon>
        <taxon>Euphydryas</taxon>
    </lineage>
</organism>